<feature type="chain" id="PRO_5028880792" description="CFEM domain-containing protein" evidence="12">
    <location>
        <begin position="18"/>
        <end position="303"/>
    </location>
</feature>
<keyword evidence="7" id="KW-1015">Disulfide bond</keyword>
<keyword evidence="11" id="KW-0812">Transmembrane</keyword>
<dbReference type="GO" id="GO:0098552">
    <property type="term" value="C:side of membrane"/>
    <property type="evidence" value="ECO:0007669"/>
    <property type="project" value="UniProtKB-KW"/>
</dbReference>
<feature type="domain" description="CFEM" evidence="13">
    <location>
        <begin position="1"/>
        <end position="114"/>
    </location>
</feature>
<keyword evidence="11" id="KW-0472">Membrane</keyword>
<evidence type="ECO:0000256" key="9">
    <source>
        <dbReference type="PROSITE-ProRule" id="PRU01356"/>
    </source>
</evidence>
<feature type="region of interest" description="Disordered" evidence="10">
    <location>
        <begin position="257"/>
        <end position="276"/>
    </location>
</feature>
<comment type="similarity">
    <text evidence="3">Belongs to the RBT5 family.</text>
</comment>
<evidence type="ECO:0000256" key="2">
    <source>
        <dbReference type="ARBA" id="ARBA00004613"/>
    </source>
</evidence>
<evidence type="ECO:0000256" key="5">
    <source>
        <dbReference type="ARBA" id="ARBA00022622"/>
    </source>
</evidence>
<keyword evidence="15" id="KW-1185">Reference proteome</keyword>
<dbReference type="PROSITE" id="PS52012">
    <property type="entry name" value="CFEM"/>
    <property type="match status" value="1"/>
</dbReference>
<evidence type="ECO:0000256" key="3">
    <source>
        <dbReference type="ARBA" id="ARBA00010031"/>
    </source>
</evidence>
<gene>
    <name evidence="14" type="ORF">GQX73_g3020</name>
</gene>
<evidence type="ECO:0000256" key="4">
    <source>
        <dbReference type="ARBA" id="ARBA00022525"/>
    </source>
</evidence>
<protein>
    <recommendedName>
        <fullName evidence="13">CFEM domain-containing protein</fullName>
    </recommendedName>
</protein>
<comment type="caution">
    <text evidence="14">The sequence shown here is derived from an EMBL/GenBank/DDBJ whole genome shotgun (WGS) entry which is preliminary data.</text>
</comment>
<evidence type="ECO:0000256" key="8">
    <source>
        <dbReference type="ARBA" id="ARBA00023288"/>
    </source>
</evidence>
<dbReference type="OrthoDB" id="5244855at2759"/>
<proteinExistence type="inferred from homology"/>
<name>A0A7C8N126_9PEZI</name>
<reference evidence="14 15" key="1">
    <citation type="submission" date="2019-12" db="EMBL/GenBank/DDBJ databases">
        <title>Draft genome sequence of the ascomycete Xylaria multiplex DSM 110363.</title>
        <authorList>
            <person name="Buettner E."/>
            <person name="Kellner H."/>
        </authorList>
    </citation>
    <scope>NUCLEOTIDE SEQUENCE [LARGE SCALE GENOMIC DNA]</scope>
    <source>
        <strain evidence="14 15">DSM 110363</strain>
    </source>
</reference>
<dbReference type="AlphaFoldDB" id="A0A7C8N126"/>
<dbReference type="InParanoid" id="A0A7C8N126"/>
<keyword evidence="11" id="KW-1133">Transmembrane helix</keyword>
<evidence type="ECO:0000313" key="15">
    <source>
        <dbReference type="Proteomes" id="UP000481858"/>
    </source>
</evidence>
<keyword evidence="6 12" id="KW-0732">Signal</keyword>
<evidence type="ECO:0000256" key="12">
    <source>
        <dbReference type="SAM" id="SignalP"/>
    </source>
</evidence>
<evidence type="ECO:0000256" key="1">
    <source>
        <dbReference type="ARBA" id="ARBA00004589"/>
    </source>
</evidence>
<feature type="transmembrane region" description="Helical" evidence="11">
    <location>
        <begin position="282"/>
        <end position="302"/>
    </location>
</feature>
<keyword evidence="5" id="KW-0336">GPI-anchor</keyword>
<evidence type="ECO:0000256" key="10">
    <source>
        <dbReference type="SAM" id="MobiDB-lite"/>
    </source>
</evidence>
<keyword evidence="8" id="KW-0449">Lipoprotein</keyword>
<evidence type="ECO:0000256" key="11">
    <source>
        <dbReference type="SAM" id="Phobius"/>
    </source>
</evidence>
<keyword evidence="4" id="KW-0964">Secreted</keyword>
<dbReference type="InterPro" id="IPR008427">
    <property type="entry name" value="Extracellular_membr_CFEM_dom"/>
</dbReference>
<dbReference type="GO" id="GO:0005576">
    <property type="term" value="C:extracellular region"/>
    <property type="evidence" value="ECO:0007669"/>
    <property type="project" value="UniProtKB-SubCell"/>
</dbReference>
<evidence type="ECO:0000313" key="14">
    <source>
        <dbReference type="EMBL" id="KAF2970514.1"/>
    </source>
</evidence>
<evidence type="ECO:0000256" key="6">
    <source>
        <dbReference type="ARBA" id="ARBA00022729"/>
    </source>
</evidence>
<evidence type="ECO:0000259" key="13">
    <source>
        <dbReference type="PROSITE" id="PS52012"/>
    </source>
</evidence>
<sequence>MKYSTLLAATVPAVASAQWWNGAPECAQSCLSSAWAGPSATTTSWWPQQSEYCDEDKGNTIGSCISDACSATETAYTSYSSLSSSLCSRYASCTSAGSTGVQTITYSAGPVTWATPGGWGGKFFSSGHGPGNGDAGAGQWGGPNGTDYSQYWSDWASAYSGSKTWSGGVVTVTGCAFDGSPWFVGPNCGWNGLGGFNGFVGWGSGWSWGPTQTQTVTVTTTDANGAQTTETGLGTVAVAVSGTLTTSSIIGVLAEETGGTTTSTPNAAPRMAPRMSGPGPEGSIVTVFLGLGLGAVLAVAGML</sequence>
<organism evidence="14 15">
    <name type="scientific">Xylaria multiplex</name>
    <dbReference type="NCBI Taxonomy" id="323545"/>
    <lineage>
        <taxon>Eukaryota</taxon>
        <taxon>Fungi</taxon>
        <taxon>Dikarya</taxon>
        <taxon>Ascomycota</taxon>
        <taxon>Pezizomycotina</taxon>
        <taxon>Sordariomycetes</taxon>
        <taxon>Xylariomycetidae</taxon>
        <taxon>Xylariales</taxon>
        <taxon>Xylariaceae</taxon>
        <taxon>Xylaria</taxon>
    </lineage>
</organism>
<keyword evidence="5" id="KW-0325">Glycoprotein</keyword>
<dbReference type="Proteomes" id="UP000481858">
    <property type="component" value="Unassembled WGS sequence"/>
</dbReference>
<dbReference type="EMBL" id="WUBL01000022">
    <property type="protein sequence ID" value="KAF2970514.1"/>
    <property type="molecule type" value="Genomic_DNA"/>
</dbReference>
<comment type="subcellular location">
    <subcellularLocation>
        <location evidence="1">Membrane</location>
        <topology evidence="1">Lipid-anchor</topology>
        <topology evidence="1">GPI-anchor</topology>
    </subcellularLocation>
    <subcellularLocation>
        <location evidence="2">Secreted</location>
    </subcellularLocation>
</comment>
<accession>A0A7C8N126</accession>
<evidence type="ECO:0000256" key="7">
    <source>
        <dbReference type="ARBA" id="ARBA00023157"/>
    </source>
</evidence>
<comment type="caution">
    <text evidence="9">Lacks conserved residue(s) required for the propagation of feature annotation.</text>
</comment>
<feature type="signal peptide" evidence="12">
    <location>
        <begin position="1"/>
        <end position="17"/>
    </location>
</feature>